<dbReference type="EMBL" id="JAENRR010000027">
    <property type="protein sequence ID" value="MBK3518133.1"/>
    <property type="molecule type" value="Genomic_DNA"/>
</dbReference>
<dbReference type="RefSeq" id="WP_200465359.1">
    <property type="nucleotide sequence ID" value="NZ_JAENRR010000027.1"/>
</dbReference>
<comment type="catalytic activity">
    <reaction evidence="2 4">
        <text>L-methionyl-[protein] + [thioredoxin]-disulfide + H2O = L-methionyl-(S)-S-oxide-[protein] + [thioredoxin]-dithiol</text>
        <dbReference type="Rhea" id="RHEA:14217"/>
        <dbReference type="Rhea" id="RHEA-COMP:10698"/>
        <dbReference type="Rhea" id="RHEA-COMP:10700"/>
        <dbReference type="Rhea" id="RHEA-COMP:12313"/>
        <dbReference type="Rhea" id="RHEA-COMP:12315"/>
        <dbReference type="ChEBI" id="CHEBI:15377"/>
        <dbReference type="ChEBI" id="CHEBI:16044"/>
        <dbReference type="ChEBI" id="CHEBI:29950"/>
        <dbReference type="ChEBI" id="CHEBI:44120"/>
        <dbReference type="ChEBI" id="CHEBI:50058"/>
        <dbReference type="EC" id="1.8.4.11"/>
    </reaction>
</comment>
<dbReference type="InterPro" id="IPR036509">
    <property type="entry name" value="Met_Sox_Rdtase_MsrA_sf"/>
</dbReference>
<evidence type="ECO:0000313" key="6">
    <source>
        <dbReference type="EMBL" id="MBK3518133.1"/>
    </source>
</evidence>
<feature type="active site" evidence="4">
    <location>
        <position position="31"/>
    </location>
</feature>
<name>A0ABS1HKC4_9BACT</name>
<dbReference type="SUPFAM" id="SSF55068">
    <property type="entry name" value="Peptide methionine sulfoxide reductase"/>
    <property type="match status" value="1"/>
</dbReference>
<accession>A0ABS1HKC4</accession>
<dbReference type="Gene3D" id="3.30.1060.10">
    <property type="entry name" value="Peptide methionine sulphoxide reductase MsrA"/>
    <property type="match status" value="1"/>
</dbReference>
<dbReference type="Pfam" id="PF01625">
    <property type="entry name" value="PMSR"/>
    <property type="match status" value="1"/>
</dbReference>
<dbReference type="GO" id="GO:0008113">
    <property type="term" value="F:peptide-methionine (S)-S-oxide reductase activity"/>
    <property type="evidence" value="ECO:0007669"/>
    <property type="project" value="UniProtKB-EC"/>
</dbReference>
<protein>
    <recommendedName>
        <fullName evidence="4">Peptide methionine sulfoxide reductase MsrA</fullName>
        <shortName evidence="4">Protein-methionine-S-oxide reductase</shortName>
        <ecNumber evidence="4">1.8.4.11</ecNumber>
    </recommendedName>
    <alternativeName>
        <fullName evidence="4">Peptide-methionine (S)-S-oxide reductase</fullName>
        <shortName evidence="4">Peptide Met(O) reductase</shortName>
    </alternativeName>
</protein>
<organism evidence="6 7">
    <name type="scientific">Carboxylicivirga marina</name>
    <dbReference type="NCBI Taxonomy" id="2800988"/>
    <lineage>
        <taxon>Bacteria</taxon>
        <taxon>Pseudomonadati</taxon>
        <taxon>Bacteroidota</taxon>
        <taxon>Bacteroidia</taxon>
        <taxon>Marinilabiliales</taxon>
        <taxon>Marinilabiliaceae</taxon>
        <taxon>Carboxylicivirga</taxon>
    </lineage>
</organism>
<evidence type="ECO:0000256" key="4">
    <source>
        <dbReference type="HAMAP-Rule" id="MF_01401"/>
    </source>
</evidence>
<dbReference type="Proteomes" id="UP000605676">
    <property type="component" value="Unassembled WGS sequence"/>
</dbReference>
<feature type="domain" description="Peptide methionine sulphoxide reductase MsrA" evidence="5">
    <location>
        <begin position="24"/>
        <end position="177"/>
    </location>
</feature>
<evidence type="ECO:0000256" key="2">
    <source>
        <dbReference type="ARBA" id="ARBA00047806"/>
    </source>
</evidence>
<evidence type="ECO:0000256" key="1">
    <source>
        <dbReference type="ARBA" id="ARBA00023002"/>
    </source>
</evidence>
<evidence type="ECO:0000313" key="7">
    <source>
        <dbReference type="Proteomes" id="UP000605676"/>
    </source>
</evidence>
<sequence length="197" mass="22239">MKAISCIILTIMVSINMTGKEKAKATFGGGCFWCTEAFFDALEGVEKVESGYSGGHTDNPSYKEICTGLTGHAEVVQITYDPNVIEFVDLLEVFFATHDPTTLNRQGGDVGTQYRSVVFYHSQEQKETTEMVIETLEKEKVFNNPVVTEVSAIGKFYEAENYHQDYFANNPKQPYCNVVINPKLKKFRKMFAEKLKD</sequence>
<comment type="caution">
    <text evidence="6">The sequence shown here is derived from an EMBL/GenBank/DDBJ whole genome shotgun (WGS) entry which is preliminary data.</text>
</comment>
<keyword evidence="7" id="KW-1185">Reference proteome</keyword>
<dbReference type="NCBIfam" id="TIGR00401">
    <property type="entry name" value="msrA"/>
    <property type="match status" value="1"/>
</dbReference>
<gene>
    <name evidence="4 6" type="primary">msrA</name>
    <name evidence="6" type="ORF">JIV24_12380</name>
</gene>
<dbReference type="PANTHER" id="PTHR43774:SF1">
    <property type="entry name" value="PEPTIDE METHIONINE SULFOXIDE REDUCTASE MSRA 2"/>
    <property type="match status" value="1"/>
</dbReference>
<reference evidence="6 7" key="1">
    <citation type="submission" date="2021-01" db="EMBL/GenBank/DDBJ databases">
        <title>Carboxyliciviraga sp.nov., isolated from coastal sediments.</title>
        <authorList>
            <person name="Lu D."/>
            <person name="Zhang T."/>
        </authorList>
    </citation>
    <scope>NUCLEOTIDE SEQUENCE [LARGE SCALE GENOMIC DNA]</scope>
    <source>
        <strain evidence="6 7">N1Y132</strain>
    </source>
</reference>
<keyword evidence="1 4" id="KW-0560">Oxidoreductase</keyword>
<comment type="similarity">
    <text evidence="4">Belongs to the MsrA Met sulfoxide reductase family.</text>
</comment>
<dbReference type="HAMAP" id="MF_01401">
    <property type="entry name" value="MsrA"/>
    <property type="match status" value="1"/>
</dbReference>
<evidence type="ECO:0000259" key="5">
    <source>
        <dbReference type="Pfam" id="PF01625"/>
    </source>
</evidence>
<evidence type="ECO:0000256" key="3">
    <source>
        <dbReference type="ARBA" id="ARBA00048782"/>
    </source>
</evidence>
<dbReference type="EC" id="1.8.4.11" evidence="4"/>
<dbReference type="InterPro" id="IPR002569">
    <property type="entry name" value="Met_Sox_Rdtase_MsrA_dom"/>
</dbReference>
<comment type="function">
    <text evidence="4">Has an important function as a repair enzyme for proteins that have been inactivated by oxidation. Catalyzes the reversible oxidation-reduction of methionine sulfoxide in proteins to methionine.</text>
</comment>
<dbReference type="PANTHER" id="PTHR43774">
    <property type="entry name" value="PEPTIDE METHIONINE SULFOXIDE REDUCTASE"/>
    <property type="match status" value="1"/>
</dbReference>
<proteinExistence type="inferred from homology"/>
<comment type="catalytic activity">
    <reaction evidence="3 4">
        <text>[thioredoxin]-disulfide + L-methionine + H2O = L-methionine (S)-S-oxide + [thioredoxin]-dithiol</text>
        <dbReference type="Rhea" id="RHEA:19993"/>
        <dbReference type="Rhea" id="RHEA-COMP:10698"/>
        <dbReference type="Rhea" id="RHEA-COMP:10700"/>
        <dbReference type="ChEBI" id="CHEBI:15377"/>
        <dbReference type="ChEBI" id="CHEBI:29950"/>
        <dbReference type="ChEBI" id="CHEBI:50058"/>
        <dbReference type="ChEBI" id="CHEBI:57844"/>
        <dbReference type="ChEBI" id="CHEBI:58772"/>
        <dbReference type="EC" id="1.8.4.11"/>
    </reaction>
</comment>